<protein>
    <submittedName>
        <fullName evidence="1">Uncharacterized protein</fullName>
    </submittedName>
</protein>
<sequence length="91" mass="10687">MQEMRIGPFNDAQLLWILAFTSSVLQEGIVRGHRKGRLCPLWRDSYWEWLRFFTARILVGKFVAGWVAMKWSNANILFEDLFSGFLPTDSF</sequence>
<accession>A0A8T1N398</accession>
<organism evidence="1 2">
    <name type="scientific">Carya illinoinensis</name>
    <name type="common">Pecan</name>
    <dbReference type="NCBI Taxonomy" id="32201"/>
    <lineage>
        <taxon>Eukaryota</taxon>
        <taxon>Viridiplantae</taxon>
        <taxon>Streptophyta</taxon>
        <taxon>Embryophyta</taxon>
        <taxon>Tracheophyta</taxon>
        <taxon>Spermatophyta</taxon>
        <taxon>Magnoliopsida</taxon>
        <taxon>eudicotyledons</taxon>
        <taxon>Gunneridae</taxon>
        <taxon>Pentapetalae</taxon>
        <taxon>rosids</taxon>
        <taxon>fabids</taxon>
        <taxon>Fagales</taxon>
        <taxon>Juglandaceae</taxon>
        <taxon>Carya</taxon>
    </lineage>
</organism>
<dbReference type="AlphaFoldDB" id="A0A8T1N398"/>
<dbReference type="EMBL" id="CM031824">
    <property type="protein sequence ID" value="KAG6624242.1"/>
    <property type="molecule type" value="Genomic_DNA"/>
</dbReference>
<proteinExistence type="predicted"/>
<keyword evidence="2" id="KW-1185">Reference proteome</keyword>
<comment type="caution">
    <text evidence="1">The sequence shown here is derived from an EMBL/GenBank/DDBJ whole genome shotgun (WGS) entry which is preliminary data.</text>
</comment>
<reference evidence="1" key="1">
    <citation type="submission" date="2020-12" db="EMBL/GenBank/DDBJ databases">
        <title>WGS assembly of Carya illinoinensis cv. Pawnee.</title>
        <authorList>
            <person name="Platts A."/>
            <person name="Shu S."/>
            <person name="Wright S."/>
            <person name="Barry K."/>
            <person name="Edger P."/>
            <person name="Pires J.C."/>
            <person name="Schmutz J."/>
        </authorList>
    </citation>
    <scope>NUCLEOTIDE SEQUENCE</scope>
    <source>
        <tissue evidence="1">Leaf</tissue>
    </source>
</reference>
<evidence type="ECO:0000313" key="2">
    <source>
        <dbReference type="Proteomes" id="UP000811609"/>
    </source>
</evidence>
<gene>
    <name evidence="1" type="ORF">CIPAW_16G012700</name>
</gene>
<evidence type="ECO:0000313" key="1">
    <source>
        <dbReference type="EMBL" id="KAG6624242.1"/>
    </source>
</evidence>
<name>A0A8T1N398_CARIL</name>
<dbReference type="Proteomes" id="UP000811609">
    <property type="component" value="Chromosome 16"/>
</dbReference>